<feature type="compositionally biased region" description="Low complexity" evidence="1">
    <location>
        <begin position="36"/>
        <end position="48"/>
    </location>
</feature>
<feature type="region of interest" description="Disordered" evidence="1">
    <location>
        <begin position="245"/>
        <end position="451"/>
    </location>
</feature>
<feature type="compositionally biased region" description="Acidic residues" evidence="1">
    <location>
        <begin position="97"/>
        <end position="111"/>
    </location>
</feature>
<accession>A0AAV1EAI3</accession>
<reference evidence="2" key="1">
    <citation type="submission" date="2023-03" db="EMBL/GenBank/DDBJ databases">
        <authorList>
            <person name="Julca I."/>
        </authorList>
    </citation>
    <scope>NUCLEOTIDE SEQUENCE</scope>
</reference>
<evidence type="ECO:0000313" key="3">
    <source>
        <dbReference type="Proteomes" id="UP001161247"/>
    </source>
</evidence>
<dbReference type="PANTHER" id="PTHR36005:SF1">
    <property type="entry name" value="DNA LIGASE-LIKE PROTEIN"/>
    <property type="match status" value="1"/>
</dbReference>
<feature type="compositionally biased region" description="Acidic residues" evidence="1">
    <location>
        <begin position="383"/>
        <end position="398"/>
    </location>
</feature>
<name>A0AAV1EAI3_OLDCO</name>
<dbReference type="Proteomes" id="UP001161247">
    <property type="component" value="Chromosome 8"/>
</dbReference>
<dbReference type="AlphaFoldDB" id="A0AAV1EAI3"/>
<evidence type="ECO:0000313" key="2">
    <source>
        <dbReference type="EMBL" id="CAI9116719.1"/>
    </source>
</evidence>
<feature type="compositionally biased region" description="Acidic residues" evidence="1">
    <location>
        <begin position="422"/>
        <end position="435"/>
    </location>
</feature>
<protein>
    <submittedName>
        <fullName evidence="2">OLC1v1017949C1</fullName>
    </submittedName>
</protein>
<keyword evidence="3" id="KW-1185">Reference proteome</keyword>
<feature type="compositionally biased region" description="Basic and acidic residues" evidence="1">
    <location>
        <begin position="138"/>
        <end position="161"/>
    </location>
</feature>
<dbReference type="EMBL" id="OX459125">
    <property type="protein sequence ID" value="CAI9116719.1"/>
    <property type="molecule type" value="Genomic_DNA"/>
</dbReference>
<feature type="compositionally biased region" description="Polar residues" evidence="1">
    <location>
        <begin position="245"/>
        <end position="257"/>
    </location>
</feature>
<feature type="compositionally biased region" description="Polar residues" evidence="1">
    <location>
        <begin position="665"/>
        <end position="676"/>
    </location>
</feature>
<gene>
    <name evidence="2" type="ORF">OLC1_LOCUS22938</name>
</gene>
<feature type="region of interest" description="Disordered" evidence="1">
    <location>
        <begin position="1"/>
        <end position="56"/>
    </location>
</feature>
<dbReference type="PANTHER" id="PTHR36005">
    <property type="entry name" value="DNA LIGASE-LIKE PROTEIN"/>
    <property type="match status" value="1"/>
</dbReference>
<feature type="region of interest" description="Disordered" evidence="1">
    <location>
        <begin position="655"/>
        <end position="677"/>
    </location>
</feature>
<feature type="compositionally biased region" description="Basic and acidic residues" evidence="1">
    <location>
        <begin position="112"/>
        <end position="122"/>
    </location>
</feature>
<feature type="region of interest" description="Disordered" evidence="1">
    <location>
        <begin position="72"/>
        <end position="196"/>
    </location>
</feature>
<feature type="compositionally biased region" description="Acidic residues" evidence="1">
    <location>
        <begin position="357"/>
        <end position="369"/>
    </location>
</feature>
<organism evidence="2 3">
    <name type="scientific">Oldenlandia corymbosa var. corymbosa</name>
    <dbReference type="NCBI Taxonomy" id="529605"/>
    <lineage>
        <taxon>Eukaryota</taxon>
        <taxon>Viridiplantae</taxon>
        <taxon>Streptophyta</taxon>
        <taxon>Embryophyta</taxon>
        <taxon>Tracheophyta</taxon>
        <taxon>Spermatophyta</taxon>
        <taxon>Magnoliopsida</taxon>
        <taxon>eudicotyledons</taxon>
        <taxon>Gunneridae</taxon>
        <taxon>Pentapetalae</taxon>
        <taxon>asterids</taxon>
        <taxon>lamiids</taxon>
        <taxon>Gentianales</taxon>
        <taxon>Rubiaceae</taxon>
        <taxon>Rubioideae</taxon>
        <taxon>Spermacoceae</taxon>
        <taxon>Hedyotis-Oldenlandia complex</taxon>
        <taxon>Oldenlandia</taxon>
    </lineage>
</organism>
<feature type="compositionally biased region" description="Basic and acidic residues" evidence="1">
    <location>
        <begin position="399"/>
        <end position="408"/>
    </location>
</feature>
<proteinExistence type="predicted"/>
<feature type="compositionally biased region" description="Basic and acidic residues" evidence="1">
    <location>
        <begin position="258"/>
        <end position="285"/>
    </location>
</feature>
<feature type="compositionally biased region" description="Basic and acidic residues" evidence="1">
    <location>
        <begin position="170"/>
        <end position="196"/>
    </location>
</feature>
<sequence length="783" mass="88121">MDSDDDYESFSPPEESFSEPRDRFKRLKKPRAMVVPSDSSSSSPPSDSIEPVIGFPEVGSAQLEAREFATSETLNSLVDDDSNDSLRLQIESKMETEENDSLGDLPVDDEVPDRKEAKRALEFDDPDDAESDGNLSGLEKRRSSEGGLSDNKDGEKEEKMESKRKKNKRIKSDEMKSKPLASDKRKQEKERKAYLKQLHAESQRILRESSEAAFKPIPVVSKPISSVLEKIRQRKLELSKRNRNVPVTSNPFISENSTLRDDSMGFESRSRSTLHREVGLEKPVEETAYEDPGNFVGRNAVDKDASTERAGPSRSKKTHLDKLSLTETSPPIFRAPINDTEDIFSNSESQDSKDELCVDLEDSPDDEITEPSLPAMNLKFDSDPYEDSSSEEEDDDKENIDPLLHRNDNSSVPLRGAPAEAFLDDEAEEEDDGDDDLLRFKENEEEEDMEDFEELNDIIATNYSEKPVDHDRRNELHQKWLAQQDAAGTDNLLQKLKIGLKPEDDIFLDEGDEKEVSGDEEDYDHQEEAPKLSTCMSTKKAKEIITQMFVDKDDAFLSDEDEETEKLRVKQQLLIRSVSYLLCSVSLLFSEMVMIRKLKQEQQSALISPMDDESSREVFGLIKKHNIVPDNKKKAKASSYFDSVLRGGSNTSFSKPSFRGRLSNHLPSSRKQSSGAARSFIFGRDDSNSRSSISISDDSSDTIFKETQVTRNSSATFSSSQAKFSSQYRNTTTIRSSSASLIDILKRASTQSAIPNNGDPVDLTHVLATFKVPKKPIRVDVRS</sequence>
<evidence type="ECO:0000256" key="1">
    <source>
        <dbReference type="SAM" id="MobiDB-lite"/>
    </source>
</evidence>